<dbReference type="AlphaFoldDB" id="G1WKK3"/>
<dbReference type="PATRIC" id="fig|742742.3.peg.1846"/>
<dbReference type="EMBL" id="ADLS01000027">
    <property type="protein sequence ID" value="EGX68948.1"/>
    <property type="molecule type" value="Genomic_DNA"/>
</dbReference>
<gene>
    <name evidence="2" type="ORF">HMPREF9452_01866</name>
</gene>
<reference evidence="2 3" key="1">
    <citation type="submission" date="2011-06" db="EMBL/GenBank/DDBJ databases">
        <title>The Genome Sequence of Collinsella tanakaei YIT 12063.</title>
        <authorList>
            <consortium name="The Broad Institute Genome Sequencing Platform"/>
            <person name="Earl A."/>
            <person name="Ward D."/>
            <person name="Feldgarden M."/>
            <person name="Gevers D."/>
            <person name="Morotomi M."/>
            <person name="Young S.K."/>
            <person name="Zeng Q."/>
            <person name="Gargeya S."/>
            <person name="Fitzgerald M."/>
            <person name="Haas B."/>
            <person name="Abouelleil A."/>
            <person name="Alvarado L."/>
            <person name="Arachchi H.M."/>
            <person name="Berlin A."/>
            <person name="Brown A."/>
            <person name="Chapman S.B."/>
            <person name="Chen Z."/>
            <person name="Dunbar C."/>
            <person name="Freedman E."/>
            <person name="Gearin G."/>
            <person name="Gellesch M."/>
            <person name="Goldberg J."/>
            <person name="Griggs A."/>
            <person name="Gujja S."/>
            <person name="Heiman D."/>
            <person name="Howarth C."/>
            <person name="Larson L."/>
            <person name="Lui A."/>
            <person name="MacDonald P.J.P."/>
            <person name="Mehta T."/>
            <person name="Montmayeur A."/>
            <person name="Murphy C."/>
            <person name="Neiman D."/>
            <person name="Pearson M."/>
            <person name="Priest M."/>
            <person name="Roberts A."/>
            <person name="Saif S."/>
            <person name="Shea T."/>
            <person name="Shenoy N."/>
            <person name="Sisk P."/>
            <person name="Stolte C."/>
            <person name="Sykes S."/>
            <person name="Wortman J."/>
            <person name="Nusbaum C."/>
            <person name="Birren B."/>
        </authorList>
    </citation>
    <scope>NUCLEOTIDE SEQUENCE [LARGE SCALE GENOMIC DNA]</scope>
    <source>
        <strain evidence="2 3">YIT 12063</strain>
    </source>
</reference>
<dbReference type="Proteomes" id="UP000004830">
    <property type="component" value="Unassembled WGS sequence"/>
</dbReference>
<protein>
    <submittedName>
        <fullName evidence="2">Uncharacterized protein</fullName>
    </submittedName>
</protein>
<dbReference type="eggNOG" id="ENOG5031UK5">
    <property type="taxonomic scope" value="Bacteria"/>
</dbReference>
<keyword evidence="1" id="KW-1133">Transmembrane helix</keyword>
<evidence type="ECO:0000313" key="2">
    <source>
        <dbReference type="EMBL" id="EGX68948.1"/>
    </source>
</evidence>
<accession>G1WKK3</accession>
<name>G1WKK3_9ACTN</name>
<sequence>MAKKTKSQLAAAGTKMDPTRTAVADAGGVAADGRMGKGGCDWHLAPLDEKNLSRREQLTARIFTMVQVVLCLVLVATVVSLSMSGTGLSADGLQEAFSTNPAMTVSFLSACAQPFIAYLVRLVRRHYVAGDAGYAAANLIVLLCAEMMLQSMVGVVAMAILLWRVWRRGAQVMGDWRRGRGVAEVLADVSGSVVVLALAAVCLFASTRIAM</sequence>
<feature type="transmembrane region" description="Helical" evidence="1">
    <location>
        <begin position="62"/>
        <end position="82"/>
    </location>
</feature>
<feature type="transmembrane region" description="Helical" evidence="1">
    <location>
        <begin position="102"/>
        <end position="120"/>
    </location>
</feature>
<comment type="caution">
    <text evidence="2">The sequence shown here is derived from an EMBL/GenBank/DDBJ whole genome shotgun (WGS) entry which is preliminary data.</text>
</comment>
<dbReference type="GeneID" id="62759552"/>
<organism evidence="2 3">
    <name type="scientific">Collinsella tanakaei YIT 12063</name>
    <dbReference type="NCBI Taxonomy" id="742742"/>
    <lineage>
        <taxon>Bacteria</taxon>
        <taxon>Bacillati</taxon>
        <taxon>Actinomycetota</taxon>
        <taxon>Coriobacteriia</taxon>
        <taxon>Coriobacteriales</taxon>
        <taxon>Coriobacteriaceae</taxon>
        <taxon>Collinsella</taxon>
    </lineage>
</organism>
<feature type="transmembrane region" description="Helical" evidence="1">
    <location>
        <begin position="185"/>
        <end position="205"/>
    </location>
</feature>
<evidence type="ECO:0000313" key="3">
    <source>
        <dbReference type="Proteomes" id="UP000004830"/>
    </source>
</evidence>
<dbReference type="HOGENOM" id="CLU_113636_0_0_11"/>
<feature type="transmembrane region" description="Helical" evidence="1">
    <location>
        <begin position="132"/>
        <end position="165"/>
    </location>
</feature>
<dbReference type="RefSeq" id="WP_009141892.1">
    <property type="nucleotide sequence ID" value="NZ_JH126473.1"/>
</dbReference>
<dbReference type="STRING" id="742742.HMPREF9452_01866"/>
<keyword evidence="1" id="KW-0812">Transmembrane</keyword>
<keyword evidence="3" id="KW-1185">Reference proteome</keyword>
<keyword evidence="1" id="KW-0472">Membrane</keyword>
<proteinExistence type="predicted"/>
<dbReference type="OrthoDB" id="3182031at2"/>
<evidence type="ECO:0000256" key="1">
    <source>
        <dbReference type="SAM" id="Phobius"/>
    </source>
</evidence>